<organism evidence="1 2">
    <name type="scientific">Hermetia illucens</name>
    <name type="common">Black soldier fly</name>
    <dbReference type="NCBI Taxonomy" id="343691"/>
    <lineage>
        <taxon>Eukaryota</taxon>
        <taxon>Metazoa</taxon>
        <taxon>Ecdysozoa</taxon>
        <taxon>Arthropoda</taxon>
        <taxon>Hexapoda</taxon>
        <taxon>Insecta</taxon>
        <taxon>Pterygota</taxon>
        <taxon>Neoptera</taxon>
        <taxon>Endopterygota</taxon>
        <taxon>Diptera</taxon>
        <taxon>Brachycera</taxon>
        <taxon>Stratiomyomorpha</taxon>
        <taxon>Stratiomyidae</taxon>
        <taxon>Hermetiinae</taxon>
        <taxon>Hermetia</taxon>
    </lineage>
</organism>
<sequence>MFSGGKGYWRELGGSRGFLISDFFDVQADFLGIKLKLGNICKRPPVPVPSLTWQILVKWNATFPIQRSIEHMEKIASYLGQWQLPENEAVAATNRQDELDGK</sequence>
<dbReference type="EMBL" id="LR899009">
    <property type="protein sequence ID" value="CAD7078891.1"/>
    <property type="molecule type" value="Genomic_DNA"/>
</dbReference>
<dbReference type="AlphaFoldDB" id="A0A7R8YMQ6"/>
<evidence type="ECO:0000313" key="2">
    <source>
        <dbReference type="Proteomes" id="UP000594454"/>
    </source>
</evidence>
<dbReference type="InParanoid" id="A0A7R8YMQ6"/>
<keyword evidence="2" id="KW-1185">Reference proteome</keyword>
<protein>
    <submittedName>
        <fullName evidence="1">Uncharacterized protein</fullName>
    </submittedName>
</protein>
<gene>
    <name evidence="1" type="ORF">HERILL_LOCUS2134</name>
</gene>
<accession>A0A7R8YMQ6</accession>
<evidence type="ECO:0000313" key="1">
    <source>
        <dbReference type="EMBL" id="CAD7078891.1"/>
    </source>
</evidence>
<proteinExistence type="predicted"/>
<dbReference type="Proteomes" id="UP000594454">
    <property type="component" value="Chromosome 1"/>
</dbReference>
<name>A0A7R8YMQ6_HERIL</name>
<reference evidence="1 2" key="1">
    <citation type="submission" date="2020-11" db="EMBL/GenBank/DDBJ databases">
        <authorList>
            <person name="Wallbank WR R."/>
            <person name="Pardo Diaz C."/>
            <person name="Kozak K."/>
            <person name="Martin S."/>
            <person name="Jiggins C."/>
            <person name="Moest M."/>
            <person name="Warren A I."/>
            <person name="Generalovic N T."/>
            <person name="Byers J.R.P. K."/>
            <person name="Montejo-Kovacevich G."/>
            <person name="Yen C E."/>
        </authorList>
    </citation>
    <scope>NUCLEOTIDE SEQUENCE [LARGE SCALE GENOMIC DNA]</scope>
</reference>